<dbReference type="Proteomes" id="UP000525078">
    <property type="component" value="Unassembled WGS sequence"/>
</dbReference>
<dbReference type="Pfam" id="PF00069">
    <property type="entry name" value="Pkinase"/>
    <property type="match status" value="1"/>
</dbReference>
<dbReference type="InterPro" id="IPR017441">
    <property type="entry name" value="Protein_kinase_ATP_BS"/>
</dbReference>
<keyword evidence="12 19" id="KW-0067">ATP-binding</keyword>
<comment type="catalytic activity">
    <reaction evidence="18">
        <text>L-seryl-[protein] + ATP = O-phospho-L-seryl-[protein] + ADP + H(+)</text>
        <dbReference type="Rhea" id="RHEA:17989"/>
        <dbReference type="Rhea" id="RHEA-COMP:9863"/>
        <dbReference type="Rhea" id="RHEA-COMP:11604"/>
        <dbReference type="ChEBI" id="CHEBI:15378"/>
        <dbReference type="ChEBI" id="CHEBI:29999"/>
        <dbReference type="ChEBI" id="CHEBI:30616"/>
        <dbReference type="ChEBI" id="CHEBI:83421"/>
        <dbReference type="ChEBI" id="CHEBI:456216"/>
        <dbReference type="EC" id="2.7.11.1"/>
    </reaction>
</comment>
<comment type="caution">
    <text evidence="22">The sequence shown here is derived from an EMBL/GenBank/DDBJ whole genome shotgun (WGS) entry which is preliminary data.</text>
</comment>
<evidence type="ECO:0000256" key="17">
    <source>
        <dbReference type="ARBA" id="ARBA00047899"/>
    </source>
</evidence>
<dbReference type="GO" id="GO:0016020">
    <property type="term" value="C:membrane"/>
    <property type="evidence" value="ECO:0007669"/>
    <property type="project" value="UniProtKB-SubCell"/>
</dbReference>
<keyword evidence="5" id="KW-0433">Leucine-rich repeat</keyword>
<feature type="transmembrane region" description="Helical" evidence="20">
    <location>
        <begin position="39"/>
        <end position="63"/>
    </location>
</feature>
<keyword evidence="10 19" id="KW-0547">Nucleotide-binding</keyword>
<evidence type="ECO:0000256" key="10">
    <source>
        <dbReference type="ARBA" id="ARBA00022741"/>
    </source>
</evidence>
<dbReference type="PROSITE" id="PS50011">
    <property type="entry name" value="PROTEIN_KINASE_DOM"/>
    <property type="match status" value="1"/>
</dbReference>
<dbReference type="SUPFAM" id="SSF56112">
    <property type="entry name" value="Protein kinase-like (PK-like)"/>
    <property type="match status" value="1"/>
</dbReference>
<comment type="catalytic activity">
    <reaction evidence="17">
        <text>L-threonyl-[protein] + ATP = O-phospho-L-threonyl-[protein] + ADP + H(+)</text>
        <dbReference type="Rhea" id="RHEA:46608"/>
        <dbReference type="Rhea" id="RHEA-COMP:11060"/>
        <dbReference type="Rhea" id="RHEA-COMP:11605"/>
        <dbReference type="ChEBI" id="CHEBI:15378"/>
        <dbReference type="ChEBI" id="CHEBI:30013"/>
        <dbReference type="ChEBI" id="CHEBI:30616"/>
        <dbReference type="ChEBI" id="CHEBI:61977"/>
        <dbReference type="ChEBI" id="CHEBI:456216"/>
        <dbReference type="EC" id="2.7.11.1"/>
    </reaction>
</comment>
<evidence type="ECO:0000256" key="2">
    <source>
        <dbReference type="ARBA" id="ARBA00012513"/>
    </source>
</evidence>
<keyword evidence="11" id="KW-0418">Kinase</keyword>
<dbReference type="InterPro" id="IPR000719">
    <property type="entry name" value="Prot_kinase_dom"/>
</dbReference>
<keyword evidence="7 20" id="KW-0812">Transmembrane</keyword>
<evidence type="ECO:0000256" key="7">
    <source>
        <dbReference type="ARBA" id="ARBA00022692"/>
    </source>
</evidence>
<keyword evidence="4" id="KW-0597">Phosphoprotein</keyword>
<dbReference type="Gene3D" id="1.10.510.10">
    <property type="entry name" value="Transferase(Phosphotransferase) domain 1"/>
    <property type="match status" value="1"/>
</dbReference>
<comment type="subcellular location">
    <subcellularLocation>
        <location evidence="1">Membrane</location>
        <topology evidence="1">Single-pass type I membrane protein</topology>
    </subcellularLocation>
</comment>
<evidence type="ECO:0000256" key="1">
    <source>
        <dbReference type="ARBA" id="ARBA00004479"/>
    </source>
</evidence>
<evidence type="ECO:0000256" key="8">
    <source>
        <dbReference type="ARBA" id="ARBA00022729"/>
    </source>
</evidence>
<dbReference type="GO" id="GO:0005524">
    <property type="term" value="F:ATP binding"/>
    <property type="evidence" value="ECO:0007669"/>
    <property type="project" value="UniProtKB-UniRule"/>
</dbReference>
<accession>A0A7J6EIE1</accession>
<evidence type="ECO:0000256" key="3">
    <source>
        <dbReference type="ARBA" id="ARBA00022527"/>
    </source>
</evidence>
<dbReference type="AlphaFoldDB" id="A0A7J6EIE1"/>
<evidence type="ECO:0000256" key="5">
    <source>
        <dbReference type="ARBA" id="ARBA00022614"/>
    </source>
</evidence>
<gene>
    <name evidence="22" type="ORF">F8388_009490</name>
</gene>
<dbReference type="PROSITE" id="PS00107">
    <property type="entry name" value="PROTEIN_KINASE_ATP"/>
    <property type="match status" value="1"/>
</dbReference>
<evidence type="ECO:0000313" key="22">
    <source>
        <dbReference type="EMBL" id="KAF4358207.1"/>
    </source>
</evidence>
<evidence type="ECO:0000256" key="16">
    <source>
        <dbReference type="ARBA" id="ARBA00023180"/>
    </source>
</evidence>
<evidence type="ECO:0000256" key="19">
    <source>
        <dbReference type="PROSITE-ProRule" id="PRU10141"/>
    </source>
</evidence>
<keyword evidence="13 20" id="KW-1133">Transmembrane helix</keyword>
<dbReference type="GO" id="GO:0004674">
    <property type="term" value="F:protein serine/threonine kinase activity"/>
    <property type="evidence" value="ECO:0007669"/>
    <property type="project" value="UniProtKB-KW"/>
</dbReference>
<name>A0A7J6EIE1_CANSA</name>
<keyword evidence="15" id="KW-0675">Receptor</keyword>
<evidence type="ECO:0000256" key="4">
    <source>
        <dbReference type="ARBA" id="ARBA00022553"/>
    </source>
</evidence>
<keyword evidence="8" id="KW-0732">Signal</keyword>
<evidence type="ECO:0000256" key="18">
    <source>
        <dbReference type="ARBA" id="ARBA00048679"/>
    </source>
</evidence>
<evidence type="ECO:0000256" key="11">
    <source>
        <dbReference type="ARBA" id="ARBA00022777"/>
    </source>
</evidence>
<dbReference type="InterPro" id="IPR051420">
    <property type="entry name" value="Ser_Thr_Kinases_DiverseReg"/>
</dbReference>
<proteinExistence type="predicted"/>
<feature type="binding site" evidence="19">
    <location>
        <position position="135"/>
    </location>
    <ligand>
        <name>ATP</name>
        <dbReference type="ChEBI" id="CHEBI:30616"/>
    </ligand>
</feature>
<evidence type="ECO:0000256" key="12">
    <source>
        <dbReference type="ARBA" id="ARBA00022840"/>
    </source>
</evidence>
<evidence type="ECO:0000313" key="23">
    <source>
        <dbReference type="Proteomes" id="UP000525078"/>
    </source>
</evidence>
<dbReference type="PANTHER" id="PTHR48005">
    <property type="entry name" value="LEUCINE RICH REPEAT KINASE 2"/>
    <property type="match status" value="1"/>
</dbReference>
<evidence type="ECO:0000256" key="6">
    <source>
        <dbReference type="ARBA" id="ARBA00022679"/>
    </source>
</evidence>
<evidence type="ECO:0000256" key="14">
    <source>
        <dbReference type="ARBA" id="ARBA00023136"/>
    </source>
</evidence>
<keyword evidence="9" id="KW-0677">Repeat</keyword>
<sequence length="327" mass="36594">MKIKTTSSFENDKDSTKLCEKATRLNPCRRQRNKISNGLILVIGLVCGVELIVIVIVITLIILCPKIKVLDKYKQDPNKNGTHQSLIWEKEAKFTFGEIVEATEDFDDKCCIGKGGFGTVYKAILRAHELVLVLKRLHMSNSSDISEVTRISFENMIQTLTEVRHCNIVKLYGFCSRNNGLYLVYKYANMGNLGKVLYDSTDLDWDSRVKIVQGLAHAISYLHHDCSPPLLGSDFVPILSDFGTVRLLMPDSSIWTNVAGSYGYRAPALKIMIGKHPGELLESLTSARSKDVENMLLKDVLDQRLLPHTGRLSAVMVLVVSLGIVMY</sequence>
<evidence type="ECO:0000256" key="13">
    <source>
        <dbReference type="ARBA" id="ARBA00022989"/>
    </source>
</evidence>
<keyword evidence="3" id="KW-0723">Serine/threonine-protein kinase</keyword>
<keyword evidence="16" id="KW-0325">Glycoprotein</keyword>
<evidence type="ECO:0000256" key="20">
    <source>
        <dbReference type="SAM" id="Phobius"/>
    </source>
</evidence>
<organism evidence="22 23">
    <name type="scientific">Cannabis sativa</name>
    <name type="common">Hemp</name>
    <name type="synonym">Marijuana</name>
    <dbReference type="NCBI Taxonomy" id="3483"/>
    <lineage>
        <taxon>Eukaryota</taxon>
        <taxon>Viridiplantae</taxon>
        <taxon>Streptophyta</taxon>
        <taxon>Embryophyta</taxon>
        <taxon>Tracheophyta</taxon>
        <taxon>Spermatophyta</taxon>
        <taxon>Magnoliopsida</taxon>
        <taxon>eudicotyledons</taxon>
        <taxon>Gunneridae</taxon>
        <taxon>Pentapetalae</taxon>
        <taxon>rosids</taxon>
        <taxon>fabids</taxon>
        <taxon>Rosales</taxon>
        <taxon>Cannabaceae</taxon>
        <taxon>Cannabis</taxon>
    </lineage>
</organism>
<dbReference type="Gene3D" id="3.30.200.20">
    <property type="entry name" value="Phosphorylase Kinase, domain 1"/>
    <property type="match status" value="1"/>
</dbReference>
<dbReference type="PANTHER" id="PTHR48005:SF44">
    <property type="entry name" value="MDIS1-INTERACTING RECEPTOR LIKE KINASE 2-LIKE ISOFORM X1"/>
    <property type="match status" value="1"/>
</dbReference>
<dbReference type="EMBL" id="JAATIP010000228">
    <property type="protein sequence ID" value="KAF4358207.1"/>
    <property type="molecule type" value="Genomic_DNA"/>
</dbReference>
<dbReference type="InterPro" id="IPR011009">
    <property type="entry name" value="Kinase-like_dom_sf"/>
</dbReference>
<reference evidence="22 23" key="1">
    <citation type="journal article" date="2020" name="bioRxiv">
        <title>Sequence and annotation of 42 cannabis genomes reveals extensive copy number variation in cannabinoid synthesis and pathogen resistance genes.</title>
        <authorList>
            <person name="Mckernan K.J."/>
            <person name="Helbert Y."/>
            <person name="Kane L.T."/>
            <person name="Ebling H."/>
            <person name="Zhang L."/>
            <person name="Liu B."/>
            <person name="Eaton Z."/>
            <person name="Mclaughlin S."/>
            <person name="Kingan S."/>
            <person name="Baybayan P."/>
            <person name="Concepcion G."/>
            <person name="Jordan M."/>
            <person name="Riva A."/>
            <person name="Barbazuk W."/>
            <person name="Harkins T."/>
        </authorList>
    </citation>
    <scope>NUCLEOTIDE SEQUENCE [LARGE SCALE GENOMIC DNA]</scope>
    <source>
        <strain evidence="23">cv. Jamaican Lion 4</strain>
        <tissue evidence="22">Leaf</tissue>
    </source>
</reference>
<feature type="domain" description="Protein kinase" evidence="21">
    <location>
        <begin position="106"/>
        <end position="327"/>
    </location>
</feature>
<dbReference type="FunFam" id="3.30.200.20:FF:000309">
    <property type="entry name" value="Leucine-rich repeat receptor protein kinase MSP1"/>
    <property type="match status" value="1"/>
</dbReference>
<dbReference type="EC" id="2.7.11.1" evidence="2"/>
<keyword evidence="14 20" id="KW-0472">Membrane</keyword>
<keyword evidence="6" id="KW-0808">Transferase</keyword>
<protein>
    <recommendedName>
        <fullName evidence="2">non-specific serine/threonine protein kinase</fullName>
        <ecNumber evidence="2">2.7.11.1</ecNumber>
    </recommendedName>
</protein>
<evidence type="ECO:0000256" key="9">
    <source>
        <dbReference type="ARBA" id="ARBA00022737"/>
    </source>
</evidence>
<evidence type="ECO:0000256" key="15">
    <source>
        <dbReference type="ARBA" id="ARBA00023170"/>
    </source>
</evidence>
<evidence type="ECO:0000259" key="21">
    <source>
        <dbReference type="PROSITE" id="PS50011"/>
    </source>
</evidence>